<feature type="transmembrane region" description="Helical" evidence="6">
    <location>
        <begin position="241"/>
        <end position="263"/>
    </location>
</feature>
<keyword evidence="2" id="KW-1003">Cell membrane</keyword>
<reference evidence="7" key="1">
    <citation type="journal article" date="2020" name="mSystems">
        <title>Genome- and Community-Level Interaction Insights into Carbon Utilization and Element Cycling Functions of Hydrothermarchaeota in Hydrothermal Sediment.</title>
        <authorList>
            <person name="Zhou Z."/>
            <person name="Liu Y."/>
            <person name="Xu W."/>
            <person name="Pan J."/>
            <person name="Luo Z.H."/>
            <person name="Li M."/>
        </authorList>
    </citation>
    <scope>NUCLEOTIDE SEQUENCE [LARGE SCALE GENOMIC DNA]</scope>
    <source>
        <strain evidence="7">SpSt-697</strain>
    </source>
</reference>
<comment type="caution">
    <text evidence="7">The sequence shown here is derived from an EMBL/GenBank/DDBJ whole genome shotgun (WGS) entry which is preliminary data.</text>
</comment>
<feature type="transmembrane region" description="Helical" evidence="6">
    <location>
        <begin position="147"/>
        <end position="166"/>
    </location>
</feature>
<organism evidence="7">
    <name type="scientific">candidate division WOR-3 bacterium</name>
    <dbReference type="NCBI Taxonomy" id="2052148"/>
    <lineage>
        <taxon>Bacteria</taxon>
        <taxon>Bacteria division WOR-3</taxon>
    </lineage>
</organism>
<feature type="transmembrane region" description="Helical" evidence="6">
    <location>
        <begin position="207"/>
        <end position="229"/>
    </location>
</feature>
<feature type="transmembrane region" description="Helical" evidence="6">
    <location>
        <begin position="121"/>
        <end position="140"/>
    </location>
</feature>
<keyword evidence="3 6" id="KW-0812">Transmembrane</keyword>
<dbReference type="GO" id="GO:0005886">
    <property type="term" value="C:plasma membrane"/>
    <property type="evidence" value="ECO:0007669"/>
    <property type="project" value="UniProtKB-SubCell"/>
</dbReference>
<accession>A0A7V3ZU72</accession>
<feature type="transmembrane region" description="Helical" evidence="6">
    <location>
        <begin position="283"/>
        <end position="306"/>
    </location>
</feature>
<feature type="transmembrane region" description="Helical" evidence="6">
    <location>
        <begin position="78"/>
        <end position="101"/>
    </location>
</feature>
<gene>
    <name evidence="7" type="ORF">ENU74_00310</name>
</gene>
<evidence type="ECO:0000256" key="6">
    <source>
        <dbReference type="SAM" id="Phobius"/>
    </source>
</evidence>
<evidence type="ECO:0000313" key="7">
    <source>
        <dbReference type="EMBL" id="HGK63035.1"/>
    </source>
</evidence>
<evidence type="ECO:0000256" key="5">
    <source>
        <dbReference type="ARBA" id="ARBA00023136"/>
    </source>
</evidence>
<dbReference type="PANTHER" id="PTHR40277">
    <property type="entry name" value="BLL5419 PROTEIN"/>
    <property type="match status" value="1"/>
</dbReference>
<sequence length="317" mass="37260">MKKIFNYLRILIALLLLYYLLRKIDWDRSLKVLENINLYYTFLAFLFFLLFVIISNIRWKMLLSAIKINYSFSYLLKVYFASLFFNNILPTTIGGDVIRIAYTEKEKGLVYAFSTVFVDRAIGFVGLFFFALIASFFIFLQDKKINYLYLNAIGTIFLFFLLLILFSEKFYSLFKKIYGKIKILKIGERIERFHLAVIIFKNHQLVLFYNFLFSLLIQLFLSLVWFYAAQSLNTSPALLPYLLYIPLIGIITMLPITIGGLGLRENSFVYFFKNNLGENNARLVSLFFLLINFFFSLIGGIIFLFLKREDKNGTTKN</sequence>
<evidence type="ECO:0000256" key="4">
    <source>
        <dbReference type="ARBA" id="ARBA00022989"/>
    </source>
</evidence>
<dbReference type="EMBL" id="DTDR01000009">
    <property type="protein sequence ID" value="HGK63035.1"/>
    <property type="molecule type" value="Genomic_DNA"/>
</dbReference>
<evidence type="ECO:0000256" key="3">
    <source>
        <dbReference type="ARBA" id="ARBA00022692"/>
    </source>
</evidence>
<name>A0A7V3ZU72_UNCW3</name>
<proteinExistence type="predicted"/>
<evidence type="ECO:0000256" key="2">
    <source>
        <dbReference type="ARBA" id="ARBA00022475"/>
    </source>
</evidence>
<keyword evidence="4 6" id="KW-1133">Transmembrane helix</keyword>
<dbReference type="PANTHER" id="PTHR40277:SF1">
    <property type="entry name" value="BLL5419 PROTEIN"/>
    <property type="match status" value="1"/>
</dbReference>
<evidence type="ECO:0000256" key="1">
    <source>
        <dbReference type="ARBA" id="ARBA00004651"/>
    </source>
</evidence>
<dbReference type="NCBIfam" id="TIGR00374">
    <property type="entry name" value="flippase-like domain"/>
    <property type="match status" value="1"/>
</dbReference>
<dbReference type="Pfam" id="PF03706">
    <property type="entry name" value="LPG_synthase_TM"/>
    <property type="match status" value="1"/>
</dbReference>
<dbReference type="AlphaFoldDB" id="A0A7V3ZU72"/>
<keyword evidence="5 6" id="KW-0472">Membrane</keyword>
<feature type="transmembrane region" description="Helical" evidence="6">
    <location>
        <begin position="38"/>
        <end position="57"/>
    </location>
</feature>
<dbReference type="InterPro" id="IPR022791">
    <property type="entry name" value="L-PG_synthase/AglD"/>
</dbReference>
<protein>
    <submittedName>
        <fullName evidence="7">Flippase-like domain-containing protein</fullName>
    </submittedName>
</protein>
<comment type="subcellular location">
    <subcellularLocation>
        <location evidence="1">Cell membrane</location>
        <topology evidence="1">Multi-pass membrane protein</topology>
    </subcellularLocation>
</comment>